<dbReference type="GO" id="GO:0006629">
    <property type="term" value="P:lipid metabolic process"/>
    <property type="evidence" value="ECO:0007669"/>
    <property type="project" value="UniProtKB-KW"/>
</dbReference>
<dbReference type="SUPFAM" id="SSF55729">
    <property type="entry name" value="Acyl-CoA N-acyltransferases (Nat)"/>
    <property type="match status" value="1"/>
</dbReference>
<dbReference type="Pfam" id="PF19576">
    <property type="entry name" value="Acyltransf_2"/>
    <property type="match status" value="1"/>
</dbReference>
<comment type="pathway">
    <text evidence="1">Lipid metabolism.</text>
</comment>
<proteinExistence type="inferred from homology"/>
<dbReference type="InterPro" id="IPR052351">
    <property type="entry name" value="Ornithine_N-alpha-AT"/>
</dbReference>
<sequence>MFTVDHLLRDYWPEFNASEWQKRFLRRMMREQEFIRFAAEYPHLHGLEMVEQMLEYLDVRCELTARELEQIPVSGPLVLVANHPLGALDGLALLHAVAQVRRDVKIVANRLLMSLTCLHPVLLPVDNMGQKTGREQLSGIRQQLANQGVVIIFPAGEVSRLSSKGIKDGRWHHSFVRLAAKSRAPVLPVFVAGKNSLPFYLTAKLCPPAALLMLVREMFRCRGTTVKMKVGARIPFSNWYDGHTPAKELASRLRKHLYRIARGRPGLFQTENAIARPEDRVAVRKQLFSSELLGRLPDGKYIFLWQRGKESYVPVLREIGRLREIAFRAVGEGSGRRRDLDRYDDDYFHLVLWDDETLEIVGAYRLLPTASQLTDAETRGIYSQSLFEYDPGMLPVLSQGIELGRSFVQPAYWGSRGLEYLWMGIGAFLARYPHIRYLFGPVSISGGLPLAARDLLVAFYRLYFPPAAELATSRRPYPASLPEVLAQFSGDDYQQDLRCLKRLLANMGCAIPPLYKQYSELCEPGGVQFIDFGSDPDFNNCVDGLVLVDLSLIKPLRYQRYVGVFTRQDAMNTQQKQTVSGTAE</sequence>
<dbReference type="OrthoDB" id="1113830at2"/>
<dbReference type="PANTHER" id="PTHR37323">
    <property type="entry name" value="GCN5-RELATED N-ACETYLTRANSFERASE"/>
    <property type="match status" value="1"/>
</dbReference>
<comment type="similarity">
    <text evidence="6">Belongs to the acetyltransferase family. OlsB subfamily.</text>
</comment>
<gene>
    <name evidence="12" type="ORF">HA49_22460</name>
</gene>
<protein>
    <recommendedName>
        <fullName evidence="8">L-ornithine N(alpha)-acyltransferase</fullName>
        <ecNumber evidence="7">2.3.2.30</ecNumber>
    </recommendedName>
</protein>
<dbReference type="SMART" id="SM00563">
    <property type="entry name" value="PlsC"/>
    <property type="match status" value="1"/>
</dbReference>
<evidence type="ECO:0000256" key="7">
    <source>
        <dbReference type="ARBA" id="ARBA00039058"/>
    </source>
</evidence>
<dbReference type="STRING" id="642227.HA49_22460"/>
<evidence type="ECO:0000256" key="1">
    <source>
        <dbReference type="ARBA" id="ARBA00005189"/>
    </source>
</evidence>
<dbReference type="SUPFAM" id="SSF69593">
    <property type="entry name" value="Glycerol-3-phosphate (1)-acyltransferase"/>
    <property type="match status" value="1"/>
</dbReference>
<evidence type="ECO:0000259" key="11">
    <source>
        <dbReference type="SMART" id="SM00563"/>
    </source>
</evidence>
<evidence type="ECO:0000256" key="8">
    <source>
        <dbReference type="ARBA" id="ARBA00039866"/>
    </source>
</evidence>
<keyword evidence="5 12" id="KW-0012">Acyltransferase</keyword>
<comment type="caution">
    <text evidence="12">The sequence shown here is derived from an EMBL/GenBank/DDBJ whole genome shotgun (WGS) entry which is preliminary data.</text>
</comment>
<dbReference type="InterPro" id="IPR002123">
    <property type="entry name" value="Plipid/glycerol_acylTrfase"/>
</dbReference>
<evidence type="ECO:0000256" key="9">
    <source>
        <dbReference type="ARBA" id="ARBA00045724"/>
    </source>
</evidence>
<dbReference type="EMBL" id="JPKR02000004">
    <property type="protein sequence ID" value="KKA63542.1"/>
    <property type="molecule type" value="Genomic_DNA"/>
</dbReference>
<keyword evidence="3" id="KW-0808">Transferase</keyword>
<evidence type="ECO:0000256" key="3">
    <source>
        <dbReference type="ARBA" id="ARBA00022679"/>
    </source>
</evidence>
<dbReference type="InterPro" id="IPR045746">
    <property type="entry name" value="ACT14924-like_Acyltransf_dom"/>
</dbReference>
<evidence type="ECO:0000313" key="12">
    <source>
        <dbReference type="EMBL" id="KKA63542.1"/>
    </source>
</evidence>
<evidence type="ECO:0000256" key="6">
    <source>
        <dbReference type="ARBA" id="ARBA00038095"/>
    </source>
</evidence>
<dbReference type="Gene3D" id="3.40.630.30">
    <property type="match status" value="1"/>
</dbReference>
<dbReference type="Proteomes" id="UP000029577">
    <property type="component" value="Unassembled WGS sequence"/>
</dbReference>
<feature type="domain" description="Phospholipid/glycerol acyltransferase" evidence="11">
    <location>
        <begin position="77"/>
        <end position="194"/>
    </location>
</feature>
<dbReference type="InterPro" id="IPR016181">
    <property type="entry name" value="Acyl_CoA_acyltransferase"/>
</dbReference>
<keyword evidence="4" id="KW-0443">Lipid metabolism</keyword>
<dbReference type="EC" id="2.3.2.30" evidence="7"/>
<dbReference type="GO" id="GO:0043810">
    <property type="term" value="F:ornithine-acyl [acyl carrier protein] N-acyltransferase activity"/>
    <property type="evidence" value="ECO:0007669"/>
    <property type="project" value="UniProtKB-EC"/>
</dbReference>
<evidence type="ECO:0000313" key="13">
    <source>
        <dbReference type="Proteomes" id="UP000029577"/>
    </source>
</evidence>
<reference evidence="12" key="1">
    <citation type="submission" date="2014-12" db="EMBL/GenBank/DDBJ databases">
        <title>The draft genome of the Tatumella morbirosei type strain, LMG23360T isolated from pineapple rot.</title>
        <authorList>
            <person name="Smits T.H."/>
            <person name="Palmer M."/>
            <person name="Venter S.N."/>
            <person name="Duffy B."/>
            <person name="Steenkamp E.T."/>
            <person name="Chan W.Y."/>
            <person name="Coutinho T.A."/>
            <person name="Coetzee M.P."/>
            <person name="De Maayer P."/>
        </authorList>
    </citation>
    <scope>NUCLEOTIDE SEQUENCE [LARGE SCALE GENOMIC DNA]</scope>
    <source>
        <strain evidence="12">LMG 23360</strain>
    </source>
</reference>
<evidence type="ECO:0000256" key="2">
    <source>
        <dbReference type="ARBA" id="ARBA00022516"/>
    </source>
</evidence>
<evidence type="ECO:0000256" key="4">
    <source>
        <dbReference type="ARBA" id="ARBA00023098"/>
    </source>
</evidence>
<dbReference type="RefSeq" id="WP_038017770.1">
    <property type="nucleotide sequence ID" value="NZ_JPKR02000004.1"/>
</dbReference>
<name>A0A0F5BUL9_9GAMM</name>
<dbReference type="PANTHER" id="PTHR37323:SF1">
    <property type="entry name" value="L-ORNITHINE N(ALPHA)-ACYLTRANSFERASE"/>
    <property type="match status" value="1"/>
</dbReference>
<dbReference type="AlphaFoldDB" id="A0A0F5BUL9"/>
<keyword evidence="13" id="KW-1185">Reference proteome</keyword>
<organism evidence="12 13">
    <name type="scientific">Tatumella morbirosei</name>
    <dbReference type="NCBI Taxonomy" id="642227"/>
    <lineage>
        <taxon>Bacteria</taxon>
        <taxon>Pseudomonadati</taxon>
        <taxon>Pseudomonadota</taxon>
        <taxon>Gammaproteobacteria</taxon>
        <taxon>Enterobacterales</taxon>
        <taxon>Erwiniaceae</taxon>
        <taxon>Tatumella</taxon>
    </lineage>
</organism>
<comment type="catalytic activity">
    <reaction evidence="10">
        <text>a (3R)-hydroxyacyl-[ACP] + L-ornithine = a lyso-ornithine lipid + holo-[ACP] + H(+)</text>
        <dbReference type="Rhea" id="RHEA:20633"/>
        <dbReference type="Rhea" id="RHEA-COMP:9685"/>
        <dbReference type="Rhea" id="RHEA-COMP:9945"/>
        <dbReference type="ChEBI" id="CHEBI:15378"/>
        <dbReference type="ChEBI" id="CHEBI:46911"/>
        <dbReference type="ChEBI" id="CHEBI:64479"/>
        <dbReference type="ChEBI" id="CHEBI:78827"/>
        <dbReference type="ChEBI" id="CHEBI:138482"/>
        <dbReference type="EC" id="2.3.2.30"/>
    </reaction>
    <physiologicalReaction direction="left-to-right" evidence="10">
        <dbReference type="Rhea" id="RHEA:20634"/>
    </physiologicalReaction>
</comment>
<dbReference type="Pfam" id="PF13444">
    <property type="entry name" value="Acetyltransf_5"/>
    <property type="match status" value="1"/>
</dbReference>
<comment type="function">
    <text evidence="9">Catalyzes the first step in the biosynthesis of ornithine lipids, which are phosphorus-free membrane lipids. Catalyzes the 3-hydroxyacyl-acyl carrier protein-dependent acylation of ornithine to form lyso-ornithine lipid (LOL).</text>
</comment>
<accession>A0A0F5BUL9</accession>
<evidence type="ECO:0000256" key="5">
    <source>
        <dbReference type="ARBA" id="ARBA00023315"/>
    </source>
</evidence>
<keyword evidence="2" id="KW-0444">Lipid biosynthesis</keyword>
<evidence type="ECO:0000256" key="10">
    <source>
        <dbReference type="ARBA" id="ARBA00047785"/>
    </source>
</evidence>